<protein>
    <recommendedName>
        <fullName evidence="1">DUF6926 domain-containing protein</fullName>
    </recommendedName>
</protein>
<reference evidence="2 3" key="1">
    <citation type="submission" date="2014-03" db="EMBL/GenBank/DDBJ databases">
        <title>Bradyrhizobium valentinum sp. nov., isolated from effective nodules of Lupinus mariae-josephae, a lupine endemic of basic-lime soils in Eastern Spain.</title>
        <authorList>
            <person name="Duran D."/>
            <person name="Rey L."/>
            <person name="Navarro A."/>
            <person name="Busquets A."/>
            <person name="Imperial J."/>
            <person name="Ruiz-Argueso T."/>
        </authorList>
    </citation>
    <scope>NUCLEOTIDE SEQUENCE [LARGE SCALE GENOMIC DNA]</scope>
    <source>
        <strain evidence="2 3">Ro19</strain>
    </source>
</reference>
<dbReference type="RefSeq" id="WP_057845387.1">
    <property type="nucleotide sequence ID" value="NZ_LLYA01000167.1"/>
</dbReference>
<dbReference type="InterPro" id="IPR053839">
    <property type="entry name" value="DUF6926"/>
</dbReference>
<dbReference type="Pfam" id="PF21977">
    <property type="entry name" value="DUF6926"/>
    <property type="match status" value="1"/>
</dbReference>
<comment type="caution">
    <text evidence="2">The sequence shown here is derived from an EMBL/GenBank/DDBJ whole genome shotgun (WGS) entry which is preliminary data.</text>
</comment>
<sequence length="80" mass="8834">MALITVTGTAPSYWACYFINGDASGLDEEEIQQADKFIEWLGATPCSCEDDVGFLNWHDARRVCGTLAADCYTYTALVEE</sequence>
<organism evidence="2 3">
    <name type="scientific">Bradyrhizobium retamae</name>
    <dbReference type="NCBI Taxonomy" id="1300035"/>
    <lineage>
        <taxon>Bacteria</taxon>
        <taxon>Pseudomonadati</taxon>
        <taxon>Pseudomonadota</taxon>
        <taxon>Alphaproteobacteria</taxon>
        <taxon>Hyphomicrobiales</taxon>
        <taxon>Nitrobacteraceae</taxon>
        <taxon>Bradyrhizobium</taxon>
    </lineage>
</organism>
<feature type="domain" description="DUF6926" evidence="1">
    <location>
        <begin position="10"/>
        <end position="47"/>
    </location>
</feature>
<dbReference type="EMBL" id="LLYA01000167">
    <property type="protein sequence ID" value="KRR22149.1"/>
    <property type="molecule type" value="Genomic_DNA"/>
</dbReference>
<evidence type="ECO:0000313" key="2">
    <source>
        <dbReference type="EMBL" id="KRR22149.1"/>
    </source>
</evidence>
<evidence type="ECO:0000313" key="3">
    <source>
        <dbReference type="Proteomes" id="UP000052023"/>
    </source>
</evidence>
<keyword evidence="3" id="KW-1185">Reference proteome</keyword>
<dbReference type="Proteomes" id="UP000052023">
    <property type="component" value="Unassembled WGS sequence"/>
</dbReference>
<proteinExistence type="predicted"/>
<name>A0A0R3MVV3_9BRAD</name>
<accession>A0A0R3MVV3</accession>
<dbReference type="OrthoDB" id="7324591at2"/>
<dbReference type="AlphaFoldDB" id="A0A0R3MVV3"/>
<evidence type="ECO:0000259" key="1">
    <source>
        <dbReference type="Pfam" id="PF21977"/>
    </source>
</evidence>
<gene>
    <name evidence="2" type="ORF">CQ13_29920</name>
</gene>